<comment type="similarity">
    <text evidence="6">Belongs to the protein kinase superfamily. STE Ser/Thr protein kinase family. MAP kinase kinase subfamily.</text>
</comment>
<keyword evidence="1" id="KW-0723">Serine/threonine-protein kinase</keyword>
<keyword evidence="4" id="KW-0418">Kinase</keyword>
<dbReference type="PANTHER" id="PTHR48013:SF9">
    <property type="entry name" value="DUAL SPECIFICITY MITOGEN-ACTIVATED PROTEIN KINASE KINASE 5"/>
    <property type="match status" value="1"/>
</dbReference>
<feature type="region of interest" description="Disordered" evidence="12">
    <location>
        <begin position="1"/>
        <end position="34"/>
    </location>
</feature>
<sequence>MPLKKPMMALTLDDDDDDDAGENMVAPDGRAPAGRSLRTQASYKLSDTMTFAQGGVVLRGSAGMVGDDGTQETDIELADLHKVRQLGAGVSARVYLVEHRRTGEQFALKELTAMADTDARHMAVNELKIAHNAHCPHLIRFVDAFFNEGKISIVMELADGGSLDDVIKRAGRIPEPPCQGVGVSMLQGLQYLHRELHQVHRDIKPANVMIKAGVLKLSDFGISKQLESTAAFATTQVGTTVYMSPERMLGEEHSYASDIWSVGLTVLEAYLGEMPFPIAGSFMEQVSLVVDGPAPAPPPGSSAEFEDFVAQCLQKDANLRGTVTELLSGPWLINADDGEFGRWLQTL</sequence>
<reference evidence="14 15" key="1">
    <citation type="journal article" date="2024" name="Science">
        <title>Giant polyketide synthase enzymes in the biosynthesis of giant marine polyether toxins.</title>
        <authorList>
            <person name="Fallon T.R."/>
            <person name="Shende V.V."/>
            <person name="Wierzbicki I.H."/>
            <person name="Pendleton A.L."/>
            <person name="Watervoot N.F."/>
            <person name="Auber R.P."/>
            <person name="Gonzalez D.J."/>
            <person name="Wisecaver J.H."/>
            <person name="Moore B.S."/>
        </authorList>
    </citation>
    <scope>NUCLEOTIDE SEQUENCE [LARGE SCALE GENOMIC DNA]</scope>
    <source>
        <strain evidence="14 15">12B1</strain>
    </source>
</reference>
<evidence type="ECO:0000256" key="12">
    <source>
        <dbReference type="SAM" id="MobiDB-lite"/>
    </source>
</evidence>
<evidence type="ECO:0000256" key="1">
    <source>
        <dbReference type="ARBA" id="ARBA00022527"/>
    </source>
</evidence>
<dbReference type="Gene3D" id="3.30.200.20">
    <property type="entry name" value="Phosphorylase Kinase, domain 1"/>
    <property type="match status" value="1"/>
</dbReference>
<dbReference type="FunFam" id="3.30.200.20:FF:000040">
    <property type="entry name" value="Dual specificity mitogen-activated protein kinase kinase"/>
    <property type="match status" value="1"/>
</dbReference>
<dbReference type="InterPro" id="IPR011009">
    <property type="entry name" value="Kinase-like_dom_sf"/>
</dbReference>
<dbReference type="PANTHER" id="PTHR48013">
    <property type="entry name" value="DUAL SPECIFICITY MITOGEN-ACTIVATED PROTEIN KINASE KINASE 5-RELATED"/>
    <property type="match status" value="1"/>
</dbReference>
<evidence type="ECO:0000256" key="6">
    <source>
        <dbReference type="ARBA" id="ARBA00038035"/>
    </source>
</evidence>
<comment type="catalytic activity">
    <reaction evidence="10">
        <text>L-tyrosyl-[protein] + ATP = O-phospho-L-tyrosyl-[protein] + ADP + H(+)</text>
        <dbReference type="Rhea" id="RHEA:10596"/>
        <dbReference type="Rhea" id="RHEA-COMP:10136"/>
        <dbReference type="Rhea" id="RHEA-COMP:20101"/>
        <dbReference type="ChEBI" id="CHEBI:15378"/>
        <dbReference type="ChEBI" id="CHEBI:30616"/>
        <dbReference type="ChEBI" id="CHEBI:46858"/>
        <dbReference type="ChEBI" id="CHEBI:61978"/>
        <dbReference type="ChEBI" id="CHEBI:456216"/>
        <dbReference type="EC" id="2.7.12.2"/>
    </reaction>
</comment>
<dbReference type="PROSITE" id="PS00107">
    <property type="entry name" value="PROTEIN_KINASE_ATP"/>
    <property type="match status" value="1"/>
</dbReference>
<evidence type="ECO:0000256" key="11">
    <source>
        <dbReference type="PROSITE-ProRule" id="PRU10141"/>
    </source>
</evidence>
<dbReference type="InterPro" id="IPR000719">
    <property type="entry name" value="Prot_kinase_dom"/>
</dbReference>
<feature type="binding site" evidence="11">
    <location>
        <position position="109"/>
    </location>
    <ligand>
        <name>ATP</name>
        <dbReference type="ChEBI" id="CHEBI:30616"/>
    </ligand>
</feature>
<evidence type="ECO:0000256" key="9">
    <source>
        <dbReference type="ARBA" id="ARBA00049299"/>
    </source>
</evidence>
<evidence type="ECO:0000256" key="5">
    <source>
        <dbReference type="ARBA" id="ARBA00022840"/>
    </source>
</evidence>
<dbReference type="Gene3D" id="1.10.510.10">
    <property type="entry name" value="Transferase(Phosphotransferase) domain 1"/>
    <property type="match status" value="1"/>
</dbReference>
<dbReference type="SMART" id="SM00220">
    <property type="entry name" value="S_TKc"/>
    <property type="match status" value="1"/>
</dbReference>
<name>A0AB34JFL1_PRYPA</name>
<dbReference type="Pfam" id="PF00069">
    <property type="entry name" value="Pkinase"/>
    <property type="match status" value="1"/>
</dbReference>
<comment type="catalytic activity">
    <reaction evidence="8">
        <text>L-seryl-[protein] + ATP = O-phospho-L-seryl-[protein] + ADP + H(+)</text>
        <dbReference type="Rhea" id="RHEA:17989"/>
        <dbReference type="Rhea" id="RHEA-COMP:9863"/>
        <dbReference type="Rhea" id="RHEA-COMP:11604"/>
        <dbReference type="ChEBI" id="CHEBI:15378"/>
        <dbReference type="ChEBI" id="CHEBI:29999"/>
        <dbReference type="ChEBI" id="CHEBI:30616"/>
        <dbReference type="ChEBI" id="CHEBI:83421"/>
        <dbReference type="ChEBI" id="CHEBI:456216"/>
        <dbReference type="EC" id="2.7.12.2"/>
    </reaction>
</comment>
<dbReference type="PROSITE" id="PS50011">
    <property type="entry name" value="PROTEIN_KINASE_DOM"/>
    <property type="match status" value="1"/>
</dbReference>
<accession>A0AB34JFL1</accession>
<comment type="catalytic activity">
    <reaction evidence="9">
        <text>L-threonyl-[protein] + ATP = O-phospho-L-threonyl-[protein] + ADP + H(+)</text>
        <dbReference type="Rhea" id="RHEA:46608"/>
        <dbReference type="Rhea" id="RHEA-COMP:11060"/>
        <dbReference type="Rhea" id="RHEA-COMP:11605"/>
        <dbReference type="ChEBI" id="CHEBI:15378"/>
        <dbReference type="ChEBI" id="CHEBI:30013"/>
        <dbReference type="ChEBI" id="CHEBI:30616"/>
        <dbReference type="ChEBI" id="CHEBI:61977"/>
        <dbReference type="ChEBI" id="CHEBI:456216"/>
        <dbReference type="EC" id="2.7.12.2"/>
    </reaction>
</comment>
<feature type="domain" description="Protein kinase" evidence="13">
    <location>
        <begin position="80"/>
        <end position="332"/>
    </location>
</feature>
<feature type="compositionally biased region" description="Acidic residues" evidence="12">
    <location>
        <begin position="12"/>
        <end position="21"/>
    </location>
</feature>
<dbReference type="EC" id="2.7.12.2" evidence="7"/>
<dbReference type="SUPFAM" id="SSF56112">
    <property type="entry name" value="Protein kinase-like (PK-like)"/>
    <property type="match status" value="1"/>
</dbReference>
<dbReference type="EMBL" id="JBGBPQ010000009">
    <property type="protein sequence ID" value="KAL1520278.1"/>
    <property type="molecule type" value="Genomic_DNA"/>
</dbReference>
<keyword evidence="2" id="KW-0808">Transferase</keyword>
<gene>
    <name evidence="14" type="ORF">AB1Y20_023745</name>
</gene>
<dbReference type="GO" id="GO:0005524">
    <property type="term" value="F:ATP binding"/>
    <property type="evidence" value="ECO:0007669"/>
    <property type="project" value="UniProtKB-UniRule"/>
</dbReference>
<comment type="caution">
    <text evidence="14">The sequence shown here is derived from an EMBL/GenBank/DDBJ whole genome shotgun (WGS) entry which is preliminary data.</text>
</comment>
<keyword evidence="15" id="KW-1185">Reference proteome</keyword>
<proteinExistence type="inferred from homology"/>
<dbReference type="InterPro" id="IPR017441">
    <property type="entry name" value="Protein_kinase_ATP_BS"/>
</dbReference>
<evidence type="ECO:0000256" key="7">
    <source>
        <dbReference type="ARBA" id="ARBA00038999"/>
    </source>
</evidence>
<dbReference type="Proteomes" id="UP001515480">
    <property type="component" value="Unassembled WGS sequence"/>
</dbReference>
<evidence type="ECO:0000256" key="4">
    <source>
        <dbReference type="ARBA" id="ARBA00022777"/>
    </source>
</evidence>
<evidence type="ECO:0000259" key="13">
    <source>
        <dbReference type="PROSITE" id="PS50011"/>
    </source>
</evidence>
<dbReference type="GO" id="GO:0004708">
    <property type="term" value="F:MAP kinase kinase activity"/>
    <property type="evidence" value="ECO:0007669"/>
    <property type="project" value="UniProtKB-EC"/>
</dbReference>
<evidence type="ECO:0000313" key="14">
    <source>
        <dbReference type="EMBL" id="KAL1520278.1"/>
    </source>
</evidence>
<dbReference type="AlphaFoldDB" id="A0AB34JFL1"/>
<keyword evidence="5 11" id="KW-0067">ATP-binding</keyword>
<evidence type="ECO:0000256" key="2">
    <source>
        <dbReference type="ARBA" id="ARBA00022679"/>
    </source>
</evidence>
<keyword evidence="3 11" id="KW-0547">Nucleotide-binding</keyword>
<evidence type="ECO:0000256" key="10">
    <source>
        <dbReference type="ARBA" id="ARBA00051693"/>
    </source>
</evidence>
<dbReference type="GO" id="GO:0004674">
    <property type="term" value="F:protein serine/threonine kinase activity"/>
    <property type="evidence" value="ECO:0007669"/>
    <property type="project" value="UniProtKB-KW"/>
</dbReference>
<protein>
    <recommendedName>
        <fullName evidence="7">mitogen-activated protein kinase kinase</fullName>
        <ecNumber evidence="7">2.7.12.2</ecNumber>
    </recommendedName>
</protein>
<organism evidence="14 15">
    <name type="scientific">Prymnesium parvum</name>
    <name type="common">Toxic golden alga</name>
    <dbReference type="NCBI Taxonomy" id="97485"/>
    <lineage>
        <taxon>Eukaryota</taxon>
        <taxon>Haptista</taxon>
        <taxon>Haptophyta</taxon>
        <taxon>Prymnesiophyceae</taxon>
        <taxon>Prymnesiales</taxon>
        <taxon>Prymnesiaceae</taxon>
        <taxon>Prymnesium</taxon>
    </lineage>
</organism>
<evidence type="ECO:0000256" key="8">
    <source>
        <dbReference type="ARBA" id="ARBA00049014"/>
    </source>
</evidence>
<evidence type="ECO:0000256" key="3">
    <source>
        <dbReference type="ARBA" id="ARBA00022741"/>
    </source>
</evidence>
<evidence type="ECO:0000313" key="15">
    <source>
        <dbReference type="Proteomes" id="UP001515480"/>
    </source>
</evidence>